<organism evidence="2 3">
    <name type="scientific">Saccharopolyspora erythraea (strain ATCC 11635 / DSM 40517 / JCM 4748 / NBRC 13426 / NCIMB 8594 / NRRL 2338)</name>
    <dbReference type="NCBI Taxonomy" id="405948"/>
    <lineage>
        <taxon>Bacteria</taxon>
        <taxon>Bacillati</taxon>
        <taxon>Actinomycetota</taxon>
        <taxon>Actinomycetes</taxon>
        <taxon>Pseudonocardiales</taxon>
        <taxon>Pseudonocardiaceae</taxon>
        <taxon>Saccharopolyspora</taxon>
    </lineage>
</organism>
<keyword evidence="1" id="KW-1133">Transmembrane helix</keyword>
<feature type="transmembrane region" description="Helical" evidence="1">
    <location>
        <begin position="57"/>
        <end position="75"/>
    </location>
</feature>
<evidence type="ECO:0000313" key="3">
    <source>
        <dbReference type="Proteomes" id="UP000006728"/>
    </source>
</evidence>
<sequence length="301" mass="33104">MTDWLSPLALPTVVVLGCAVALWSDRTRARKLARKWGVPEPSADQVDEVLHYRRLRLAGYPLIFVVAAVCCRLLLPPNPEHADETGQGSYLALVAMFFFGAVIAELLAIARIRKSQPMRLHLAEIAPRWGVGFCGALVPATFALGLIDLQAQPHITPNMLLLAEQNKQHTGTPIAVPFVGTALVALLVMFVLWSARTRSFSADAELDRALRNRSARVVLGLGIGMQVSFLGLVWWRMDFLSRFATGADLSGAQPAEVVLENWARGMVDLVQPWLLLVVTGGMFGWLLVANPGKAWRTHRTR</sequence>
<keyword evidence="1" id="KW-0472">Membrane</keyword>
<dbReference type="AlphaFoldDB" id="A4FI05"/>
<dbReference type="Proteomes" id="UP000006728">
    <property type="component" value="Chromosome"/>
</dbReference>
<dbReference type="KEGG" id="sen:SACE_4411"/>
<reference evidence="2 3" key="1">
    <citation type="journal article" date="2007" name="Nat. Biotechnol.">
        <title>Complete genome sequence of the erythromycin-producing bacterium Saccharopolyspora erythraea NRRL23338.</title>
        <authorList>
            <person name="Oliynyk M."/>
            <person name="Samborskyy M."/>
            <person name="Lester J.B."/>
            <person name="Mironenko T."/>
            <person name="Scott N."/>
            <person name="Dickens S."/>
            <person name="Haydock S.F."/>
            <person name="Leadlay P.F."/>
        </authorList>
    </citation>
    <scope>NUCLEOTIDE SEQUENCE [LARGE SCALE GENOMIC DNA]</scope>
    <source>
        <strain evidence="3">ATCC 11635 / DSM 40517 / JCM 4748 / NBRC 13426 / NCIMB 8594 / NRRL 2338</strain>
    </source>
</reference>
<feature type="transmembrane region" description="Helical" evidence="1">
    <location>
        <begin position="171"/>
        <end position="193"/>
    </location>
</feature>
<evidence type="ECO:0000256" key="1">
    <source>
        <dbReference type="SAM" id="Phobius"/>
    </source>
</evidence>
<feature type="transmembrane region" description="Helical" evidence="1">
    <location>
        <begin position="6"/>
        <end position="24"/>
    </location>
</feature>
<proteinExistence type="predicted"/>
<keyword evidence="3" id="KW-1185">Reference proteome</keyword>
<dbReference type="EMBL" id="AM420293">
    <property type="protein sequence ID" value="CAM03680.1"/>
    <property type="molecule type" value="Genomic_DNA"/>
</dbReference>
<gene>
    <name evidence="2" type="ordered locus">SACE_4411</name>
</gene>
<feature type="transmembrane region" description="Helical" evidence="1">
    <location>
        <begin position="214"/>
        <end position="235"/>
    </location>
</feature>
<protein>
    <submittedName>
        <fullName evidence="2">Uncharacterized protein</fullName>
    </submittedName>
</protein>
<dbReference type="HOGENOM" id="CLU_939711_0_0_11"/>
<feature type="transmembrane region" description="Helical" evidence="1">
    <location>
        <begin position="129"/>
        <end position="151"/>
    </location>
</feature>
<dbReference type="OrthoDB" id="3693152at2"/>
<feature type="transmembrane region" description="Helical" evidence="1">
    <location>
        <begin position="87"/>
        <end position="108"/>
    </location>
</feature>
<evidence type="ECO:0000313" key="2">
    <source>
        <dbReference type="EMBL" id="CAM03680.1"/>
    </source>
</evidence>
<accession>A4FI05</accession>
<name>A4FI05_SACEN</name>
<feature type="transmembrane region" description="Helical" evidence="1">
    <location>
        <begin position="270"/>
        <end position="289"/>
    </location>
</feature>
<keyword evidence="1" id="KW-0812">Transmembrane</keyword>